<dbReference type="EMBL" id="JAQQDR010000004">
    <property type="protein sequence ID" value="MFM0238948.1"/>
    <property type="molecule type" value="Genomic_DNA"/>
</dbReference>
<protein>
    <submittedName>
        <fullName evidence="2">Uncharacterized protein</fullName>
    </submittedName>
</protein>
<dbReference type="RefSeq" id="WP_408258892.1">
    <property type="nucleotide sequence ID" value="NZ_JAQQCK010000002.1"/>
</dbReference>
<evidence type="ECO:0000256" key="1">
    <source>
        <dbReference type="SAM" id="MobiDB-lite"/>
    </source>
</evidence>
<feature type="compositionally biased region" description="Polar residues" evidence="1">
    <location>
        <begin position="37"/>
        <end position="46"/>
    </location>
</feature>
<evidence type="ECO:0000313" key="3">
    <source>
        <dbReference type="Proteomes" id="UP001629274"/>
    </source>
</evidence>
<name>A0ABW9BHN6_9BURK</name>
<feature type="region of interest" description="Disordered" evidence="1">
    <location>
        <begin position="37"/>
        <end position="57"/>
    </location>
</feature>
<dbReference type="Proteomes" id="UP001629274">
    <property type="component" value="Unassembled WGS sequence"/>
</dbReference>
<sequence>MSSTFALRSNCSTYERSVAELPIDTLIRLIPTPHRQPSTILASQPTLMAPASTGHPG</sequence>
<evidence type="ECO:0000313" key="2">
    <source>
        <dbReference type="EMBL" id="MFM0238948.1"/>
    </source>
</evidence>
<proteinExistence type="predicted"/>
<gene>
    <name evidence="2" type="ORF">PQR03_12475</name>
</gene>
<accession>A0ABW9BHN6</accession>
<reference evidence="2 3" key="1">
    <citation type="journal article" date="2024" name="Chem. Sci.">
        <title>Discovery of megapolipeptins by genome mining of a Burkholderiales bacteria collection.</title>
        <authorList>
            <person name="Paulo B.S."/>
            <person name="Recchia M.J.J."/>
            <person name="Lee S."/>
            <person name="Fergusson C.H."/>
            <person name="Romanowski S.B."/>
            <person name="Hernandez A."/>
            <person name="Krull N."/>
            <person name="Liu D.Y."/>
            <person name="Cavanagh H."/>
            <person name="Bos A."/>
            <person name="Gray C.A."/>
            <person name="Murphy B.T."/>
            <person name="Linington R.G."/>
            <person name="Eustaquio A.S."/>
        </authorList>
    </citation>
    <scope>NUCLEOTIDE SEQUENCE [LARGE SCALE GENOMIC DNA]</scope>
    <source>
        <strain evidence="2 3">RL17-351-BIE-A</strain>
    </source>
</reference>
<keyword evidence="3" id="KW-1185">Reference proteome</keyword>
<organism evidence="2 3">
    <name type="scientific">Paraburkholderia phytofirmans</name>
    <dbReference type="NCBI Taxonomy" id="261302"/>
    <lineage>
        <taxon>Bacteria</taxon>
        <taxon>Pseudomonadati</taxon>
        <taxon>Pseudomonadota</taxon>
        <taxon>Betaproteobacteria</taxon>
        <taxon>Burkholderiales</taxon>
        <taxon>Burkholderiaceae</taxon>
        <taxon>Paraburkholderia</taxon>
    </lineage>
</organism>
<comment type="caution">
    <text evidence="2">The sequence shown here is derived from an EMBL/GenBank/DDBJ whole genome shotgun (WGS) entry which is preliminary data.</text>
</comment>